<gene>
    <name evidence="7" type="ORF">FNU76_10015</name>
</gene>
<keyword evidence="5 6" id="KW-0472">Membrane</keyword>
<name>A0A516SEU8_9NEIS</name>
<evidence type="ECO:0000256" key="2">
    <source>
        <dbReference type="ARBA" id="ARBA00022475"/>
    </source>
</evidence>
<feature type="transmembrane region" description="Helical" evidence="6">
    <location>
        <begin position="170"/>
        <end position="187"/>
    </location>
</feature>
<feature type="transmembrane region" description="Helical" evidence="6">
    <location>
        <begin position="12"/>
        <end position="32"/>
    </location>
</feature>
<keyword evidence="3 6" id="KW-0812">Transmembrane</keyword>
<dbReference type="PANTHER" id="PTHR30250">
    <property type="entry name" value="PST FAMILY PREDICTED COLANIC ACID TRANSPORTER"/>
    <property type="match status" value="1"/>
</dbReference>
<dbReference type="InterPro" id="IPR050833">
    <property type="entry name" value="Poly_Biosynth_Transport"/>
</dbReference>
<dbReference type="EMBL" id="CP041730">
    <property type="protein sequence ID" value="QDQ26671.1"/>
    <property type="molecule type" value="Genomic_DNA"/>
</dbReference>
<dbReference type="Pfam" id="PF13440">
    <property type="entry name" value="Polysacc_synt_3"/>
    <property type="match status" value="1"/>
</dbReference>
<feature type="transmembrane region" description="Helical" evidence="6">
    <location>
        <begin position="412"/>
        <end position="430"/>
    </location>
</feature>
<dbReference type="Proteomes" id="UP000317550">
    <property type="component" value="Chromosome"/>
</dbReference>
<keyword evidence="4 6" id="KW-1133">Transmembrane helix</keyword>
<feature type="transmembrane region" description="Helical" evidence="6">
    <location>
        <begin position="290"/>
        <end position="316"/>
    </location>
</feature>
<protein>
    <submittedName>
        <fullName evidence="7">Oligosaccharide flippase family protein</fullName>
    </submittedName>
</protein>
<evidence type="ECO:0000256" key="1">
    <source>
        <dbReference type="ARBA" id="ARBA00004651"/>
    </source>
</evidence>
<sequence length="431" mass="45646">MIKKSLLAALSIASRIGSALLLMVVCGRVLGVSDFGSMMYWLTVGGILAQFVDFGMPQRVSVLIARGEHGGASQTAGVLQAAFATKLVLSALVVLIAAAFIGLNEQGRSEAMFALPLLLSQLLLPWTDLGSAVLRLEDQYKRETHWQLLGSMAVLAIVAATALISKSIVAVAYAFLLARIIVAYGWIRMLHGAAGLRRGTSFDWPTVRGFVAGSFTSALDVMATNVFSSLDTLLGRYYLGTVALGNYQAGLRLVQGSAQLSGVLQSVLLPTVARKFAASEGRGNTTDPTIVAYALFGLVLGLGTALLGKPVILLLFGSGFQAAADLAGPFGALIAVRFLAGGFGLLLMAQGRPGLRLWSYALAALGLAASVWLTLPQAGLPGLVRAMVLAYGLLTALYALKLAFTSKWYRAGKWVWLTIFLNMAFIWSVIR</sequence>
<accession>A0A516SEU8</accession>
<organism evidence="7 8">
    <name type="scientific">Chitinimonas arctica</name>
    <dbReference type="NCBI Taxonomy" id="2594795"/>
    <lineage>
        <taxon>Bacteria</taxon>
        <taxon>Pseudomonadati</taxon>
        <taxon>Pseudomonadota</taxon>
        <taxon>Betaproteobacteria</taxon>
        <taxon>Neisseriales</taxon>
        <taxon>Chitinibacteraceae</taxon>
        <taxon>Chitinimonas</taxon>
    </lineage>
</organism>
<comment type="subcellular location">
    <subcellularLocation>
        <location evidence="1">Cell membrane</location>
        <topology evidence="1">Multi-pass membrane protein</topology>
    </subcellularLocation>
</comment>
<evidence type="ECO:0000256" key="3">
    <source>
        <dbReference type="ARBA" id="ARBA00022692"/>
    </source>
</evidence>
<dbReference type="OrthoDB" id="9148895at2"/>
<evidence type="ECO:0000313" key="8">
    <source>
        <dbReference type="Proteomes" id="UP000317550"/>
    </source>
</evidence>
<reference evidence="8" key="1">
    <citation type="submission" date="2019-07" db="EMBL/GenBank/DDBJ databases">
        <title>Chitinimonas sp. nov., isolated from Ny-Alesund, arctica soil.</title>
        <authorList>
            <person name="Xu Q."/>
            <person name="Peng F."/>
        </authorList>
    </citation>
    <scope>NUCLEOTIDE SEQUENCE [LARGE SCALE GENOMIC DNA]</scope>
    <source>
        <strain evidence="8">R3-44</strain>
    </source>
</reference>
<feature type="transmembrane region" description="Helical" evidence="6">
    <location>
        <begin position="146"/>
        <end position="164"/>
    </location>
</feature>
<proteinExistence type="predicted"/>
<dbReference type="RefSeq" id="WP_144278065.1">
    <property type="nucleotide sequence ID" value="NZ_CP041730.1"/>
</dbReference>
<dbReference type="PANTHER" id="PTHR30250:SF11">
    <property type="entry name" value="O-ANTIGEN TRANSPORTER-RELATED"/>
    <property type="match status" value="1"/>
</dbReference>
<dbReference type="GO" id="GO:0005886">
    <property type="term" value="C:plasma membrane"/>
    <property type="evidence" value="ECO:0007669"/>
    <property type="project" value="UniProtKB-SubCell"/>
</dbReference>
<dbReference type="AlphaFoldDB" id="A0A516SEU8"/>
<feature type="transmembrane region" description="Helical" evidence="6">
    <location>
        <begin position="357"/>
        <end position="376"/>
    </location>
</feature>
<evidence type="ECO:0000256" key="6">
    <source>
        <dbReference type="SAM" id="Phobius"/>
    </source>
</evidence>
<dbReference type="KEGG" id="cari:FNU76_10015"/>
<keyword evidence="8" id="KW-1185">Reference proteome</keyword>
<feature type="transmembrane region" description="Helical" evidence="6">
    <location>
        <begin position="328"/>
        <end position="348"/>
    </location>
</feature>
<feature type="transmembrane region" description="Helical" evidence="6">
    <location>
        <begin position="382"/>
        <end position="400"/>
    </location>
</feature>
<evidence type="ECO:0000256" key="4">
    <source>
        <dbReference type="ARBA" id="ARBA00022989"/>
    </source>
</evidence>
<evidence type="ECO:0000256" key="5">
    <source>
        <dbReference type="ARBA" id="ARBA00023136"/>
    </source>
</evidence>
<evidence type="ECO:0000313" key="7">
    <source>
        <dbReference type="EMBL" id="QDQ26671.1"/>
    </source>
</evidence>
<keyword evidence="2" id="KW-1003">Cell membrane</keyword>
<feature type="transmembrane region" description="Helical" evidence="6">
    <location>
        <begin position="77"/>
        <end position="101"/>
    </location>
</feature>